<dbReference type="Proteomes" id="UP000275368">
    <property type="component" value="Chromosome"/>
</dbReference>
<dbReference type="EMBL" id="AP019308">
    <property type="protein sequence ID" value="BBH20436.1"/>
    <property type="molecule type" value="Genomic_DNA"/>
</dbReference>
<evidence type="ECO:0000313" key="1">
    <source>
        <dbReference type="EMBL" id="BBH20436.1"/>
    </source>
</evidence>
<sequence>MKELLLNRYPSWNIYLEPSGECIWVSVNDNHLNYFEIQVTNNDGVGITRRKVTIGIDFSGHDEAFKSLEETLNYLDRNIL</sequence>
<dbReference type="AlphaFoldDB" id="A0A3G9IPZ0"/>
<name>A0A3G9IPZ0_9BACL</name>
<gene>
    <name evidence="1" type="ORF">Back11_17810</name>
</gene>
<dbReference type="KEGG" id="pbk:Back11_17810"/>
<evidence type="ECO:0000313" key="2">
    <source>
        <dbReference type="Proteomes" id="UP000275368"/>
    </source>
</evidence>
<protein>
    <submittedName>
        <fullName evidence="1">Uncharacterized protein</fullName>
    </submittedName>
</protein>
<keyword evidence="2" id="KW-1185">Reference proteome</keyword>
<proteinExistence type="predicted"/>
<accession>A0A3G9IPZ0</accession>
<reference evidence="1 2" key="1">
    <citation type="submission" date="2018-11" db="EMBL/GenBank/DDBJ databases">
        <title>Complete genome sequence of Paenibacillus baekrokdamisoli strain KCTC 33723.</title>
        <authorList>
            <person name="Kang S.W."/>
            <person name="Lee K.C."/>
            <person name="Kim K.K."/>
            <person name="Kim J.S."/>
            <person name="Kim D.S."/>
            <person name="Ko S.H."/>
            <person name="Yang S.H."/>
            <person name="Lee J.S."/>
        </authorList>
    </citation>
    <scope>NUCLEOTIDE SEQUENCE [LARGE SCALE GENOMIC DNA]</scope>
    <source>
        <strain evidence="1 2">KCTC 33723</strain>
    </source>
</reference>
<organism evidence="1 2">
    <name type="scientific">Paenibacillus baekrokdamisoli</name>
    <dbReference type="NCBI Taxonomy" id="1712516"/>
    <lineage>
        <taxon>Bacteria</taxon>
        <taxon>Bacillati</taxon>
        <taxon>Bacillota</taxon>
        <taxon>Bacilli</taxon>
        <taxon>Bacillales</taxon>
        <taxon>Paenibacillaceae</taxon>
        <taxon>Paenibacillus</taxon>
    </lineage>
</organism>